<organism evidence="2 3">
    <name type="scientific">Mucisphaera calidilacus</name>
    <dbReference type="NCBI Taxonomy" id="2527982"/>
    <lineage>
        <taxon>Bacteria</taxon>
        <taxon>Pseudomonadati</taxon>
        <taxon>Planctomycetota</taxon>
        <taxon>Phycisphaerae</taxon>
        <taxon>Phycisphaerales</taxon>
        <taxon>Phycisphaeraceae</taxon>
        <taxon>Mucisphaera</taxon>
    </lineage>
</organism>
<dbReference type="GO" id="GO:0016740">
    <property type="term" value="F:transferase activity"/>
    <property type="evidence" value="ECO:0007669"/>
    <property type="project" value="UniProtKB-KW"/>
</dbReference>
<dbReference type="AlphaFoldDB" id="A0A518BXY8"/>
<dbReference type="GO" id="GO:0005524">
    <property type="term" value="F:ATP binding"/>
    <property type="evidence" value="ECO:0007669"/>
    <property type="project" value="UniProtKB-KW"/>
</dbReference>
<dbReference type="EC" id="6.3.5.-" evidence="1"/>
<dbReference type="GO" id="GO:0050567">
    <property type="term" value="F:glutaminyl-tRNA synthase (glutamine-hydrolyzing) activity"/>
    <property type="evidence" value="ECO:0007669"/>
    <property type="project" value="UniProtKB-UniRule"/>
</dbReference>
<accession>A0A518BXY8</accession>
<dbReference type="GO" id="GO:0006450">
    <property type="term" value="P:regulation of translational fidelity"/>
    <property type="evidence" value="ECO:0007669"/>
    <property type="project" value="InterPro"/>
</dbReference>
<dbReference type="GO" id="GO:0006412">
    <property type="term" value="P:translation"/>
    <property type="evidence" value="ECO:0007669"/>
    <property type="project" value="UniProtKB-UniRule"/>
</dbReference>
<dbReference type="OrthoDB" id="9813938at2"/>
<dbReference type="GO" id="GO:0050566">
    <property type="term" value="F:asparaginyl-tRNA synthase (glutamine-hydrolyzing) activity"/>
    <property type="evidence" value="ECO:0007669"/>
    <property type="project" value="RHEA"/>
</dbReference>
<gene>
    <name evidence="1 2" type="primary">gatC</name>
    <name evidence="2" type="ORF">Pan265_16990</name>
</gene>
<comment type="function">
    <text evidence="1">Allows the formation of correctly charged Asn-tRNA(Asn) or Gln-tRNA(Gln) through the transamidation of misacylated Asp-tRNA(Asn) or Glu-tRNA(Gln) in organisms which lack either or both of asparaginyl-tRNA or glutaminyl-tRNA synthetases. The reaction takes place in the presence of glutamine and ATP through an activated phospho-Asp-tRNA(Asn) or phospho-Glu-tRNA(Gln).</text>
</comment>
<dbReference type="KEGG" id="mcad:Pan265_16990"/>
<dbReference type="GO" id="GO:0070681">
    <property type="term" value="P:glutaminyl-tRNAGln biosynthesis via transamidation"/>
    <property type="evidence" value="ECO:0007669"/>
    <property type="project" value="TreeGrafter"/>
</dbReference>
<comment type="subunit">
    <text evidence="1">Heterotrimer of A, B and C subunits.</text>
</comment>
<dbReference type="PANTHER" id="PTHR15004">
    <property type="entry name" value="GLUTAMYL-TRNA(GLN) AMIDOTRANSFERASE SUBUNIT C, MITOCHONDRIAL"/>
    <property type="match status" value="1"/>
</dbReference>
<dbReference type="SUPFAM" id="SSF141000">
    <property type="entry name" value="Glu-tRNAGln amidotransferase C subunit"/>
    <property type="match status" value="1"/>
</dbReference>
<keyword evidence="1 2" id="KW-0436">Ligase</keyword>
<dbReference type="EMBL" id="CP036280">
    <property type="protein sequence ID" value="QDU71845.1"/>
    <property type="molecule type" value="Genomic_DNA"/>
</dbReference>
<comment type="catalytic activity">
    <reaction evidence="1">
        <text>L-aspartyl-tRNA(Asn) + L-glutamine + ATP + H2O = L-asparaginyl-tRNA(Asn) + L-glutamate + ADP + phosphate + 2 H(+)</text>
        <dbReference type="Rhea" id="RHEA:14513"/>
        <dbReference type="Rhea" id="RHEA-COMP:9674"/>
        <dbReference type="Rhea" id="RHEA-COMP:9677"/>
        <dbReference type="ChEBI" id="CHEBI:15377"/>
        <dbReference type="ChEBI" id="CHEBI:15378"/>
        <dbReference type="ChEBI" id="CHEBI:29985"/>
        <dbReference type="ChEBI" id="CHEBI:30616"/>
        <dbReference type="ChEBI" id="CHEBI:43474"/>
        <dbReference type="ChEBI" id="CHEBI:58359"/>
        <dbReference type="ChEBI" id="CHEBI:78515"/>
        <dbReference type="ChEBI" id="CHEBI:78516"/>
        <dbReference type="ChEBI" id="CHEBI:456216"/>
    </reaction>
</comment>
<dbReference type="RefSeq" id="WP_145446043.1">
    <property type="nucleotide sequence ID" value="NZ_CP036280.1"/>
</dbReference>
<dbReference type="HAMAP" id="MF_00122">
    <property type="entry name" value="GatC"/>
    <property type="match status" value="1"/>
</dbReference>
<name>A0A518BXY8_9BACT</name>
<proteinExistence type="inferred from homology"/>
<dbReference type="NCBIfam" id="TIGR00135">
    <property type="entry name" value="gatC"/>
    <property type="match status" value="1"/>
</dbReference>
<dbReference type="InterPro" id="IPR036113">
    <property type="entry name" value="Asp/Glu-ADT_sf_sub_c"/>
</dbReference>
<sequence>MSKPSPISASDVRHVAKLSRLSLSDDEVATMTDQLGSILSYIQKLSELDVEGVEPMAHPLDLTNALREDVEEPGLATDRALMNAPASDPPFFEVPKVLGDGSSA</sequence>
<keyword evidence="2" id="KW-0808">Transferase</keyword>
<dbReference type="PANTHER" id="PTHR15004:SF0">
    <property type="entry name" value="GLUTAMYL-TRNA(GLN) AMIDOTRANSFERASE SUBUNIT C, MITOCHONDRIAL"/>
    <property type="match status" value="1"/>
</dbReference>
<evidence type="ECO:0000313" key="3">
    <source>
        <dbReference type="Proteomes" id="UP000320386"/>
    </source>
</evidence>
<evidence type="ECO:0000256" key="1">
    <source>
        <dbReference type="HAMAP-Rule" id="MF_00122"/>
    </source>
</evidence>
<dbReference type="Gene3D" id="1.10.20.60">
    <property type="entry name" value="Glu-tRNAGln amidotransferase C subunit, N-terminal domain"/>
    <property type="match status" value="1"/>
</dbReference>
<keyword evidence="3" id="KW-1185">Reference proteome</keyword>
<evidence type="ECO:0000313" key="2">
    <source>
        <dbReference type="EMBL" id="QDU71845.1"/>
    </source>
</evidence>
<comment type="similarity">
    <text evidence="1">Belongs to the GatC family.</text>
</comment>
<protein>
    <recommendedName>
        <fullName evidence="1">Aspartyl/glutamyl-tRNA(Asn/Gln) amidotransferase subunit C</fullName>
        <shortName evidence="1">Asp/Glu-ADT subunit C</shortName>
        <ecNumber evidence="1">6.3.5.-</ecNumber>
    </recommendedName>
</protein>
<dbReference type="InterPro" id="IPR003837">
    <property type="entry name" value="GatC"/>
</dbReference>
<comment type="catalytic activity">
    <reaction evidence="1">
        <text>L-glutamyl-tRNA(Gln) + L-glutamine + ATP + H2O = L-glutaminyl-tRNA(Gln) + L-glutamate + ADP + phosphate + H(+)</text>
        <dbReference type="Rhea" id="RHEA:17521"/>
        <dbReference type="Rhea" id="RHEA-COMP:9681"/>
        <dbReference type="Rhea" id="RHEA-COMP:9684"/>
        <dbReference type="ChEBI" id="CHEBI:15377"/>
        <dbReference type="ChEBI" id="CHEBI:15378"/>
        <dbReference type="ChEBI" id="CHEBI:29985"/>
        <dbReference type="ChEBI" id="CHEBI:30616"/>
        <dbReference type="ChEBI" id="CHEBI:43474"/>
        <dbReference type="ChEBI" id="CHEBI:58359"/>
        <dbReference type="ChEBI" id="CHEBI:78520"/>
        <dbReference type="ChEBI" id="CHEBI:78521"/>
        <dbReference type="ChEBI" id="CHEBI:456216"/>
    </reaction>
</comment>
<dbReference type="Pfam" id="PF02686">
    <property type="entry name" value="GatC"/>
    <property type="match status" value="1"/>
</dbReference>
<dbReference type="Proteomes" id="UP000320386">
    <property type="component" value="Chromosome"/>
</dbReference>
<keyword evidence="1" id="KW-0067">ATP-binding</keyword>
<keyword evidence="1" id="KW-0547">Nucleotide-binding</keyword>
<reference evidence="2 3" key="1">
    <citation type="submission" date="2019-02" db="EMBL/GenBank/DDBJ databases">
        <title>Deep-cultivation of Planctomycetes and their phenomic and genomic characterization uncovers novel biology.</title>
        <authorList>
            <person name="Wiegand S."/>
            <person name="Jogler M."/>
            <person name="Boedeker C."/>
            <person name="Pinto D."/>
            <person name="Vollmers J."/>
            <person name="Rivas-Marin E."/>
            <person name="Kohn T."/>
            <person name="Peeters S.H."/>
            <person name="Heuer A."/>
            <person name="Rast P."/>
            <person name="Oberbeckmann S."/>
            <person name="Bunk B."/>
            <person name="Jeske O."/>
            <person name="Meyerdierks A."/>
            <person name="Storesund J.E."/>
            <person name="Kallscheuer N."/>
            <person name="Luecker S."/>
            <person name="Lage O.M."/>
            <person name="Pohl T."/>
            <person name="Merkel B.J."/>
            <person name="Hornburger P."/>
            <person name="Mueller R.-W."/>
            <person name="Bruemmer F."/>
            <person name="Labrenz M."/>
            <person name="Spormann A.M."/>
            <person name="Op den Camp H."/>
            <person name="Overmann J."/>
            <person name="Amann R."/>
            <person name="Jetten M.S.M."/>
            <person name="Mascher T."/>
            <person name="Medema M.H."/>
            <person name="Devos D.P."/>
            <person name="Kaster A.-K."/>
            <person name="Ovreas L."/>
            <person name="Rohde M."/>
            <person name="Galperin M.Y."/>
            <person name="Jogler C."/>
        </authorList>
    </citation>
    <scope>NUCLEOTIDE SEQUENCE [LARGE SCALE GENOMIC DNA]</scope>
    <source>
        <strain evidence="2 3">Pan265</strain>
    </source>
</reference>
<keyword evidence="1" id="KW-0648">Protein biosynthesis</keyword>